<dbReference type="Pfam" id="PF00730">
    <property type="entry name" value="HhH-GPD"/>
    <property type="match status" value="1"/>
</dbReference>
<evidence type="ECO:0000313" key="11">
    <source>
        <dbReference type="EMBL" id="PWN54761.1"/>
    </source>
</evidence>
<dbReference type="EC" id="3.2.2.21" evidence="3"/>
<feature type="domain" description="HTH araC/xylS-type" evidence="10">
    <location>
        <begin position="83"/>
        <end position="185"/>
    </location>
</feature>
<evidence type="ECO:0000256" key="7">
    <source>
        <dbReference type="ARBA" id="ARBA00023159"/>
    </source>
</evidence>
<dbReference type="PANTHER" id="PTHR43003">
    <property type="entry name" value="DNA-3-METHYLADENINE GLYCOSYLASE"/>
    <property type="match status" value="1"/>
</dbReference>
<evidence type="ECO:0000256" key="3">
    <source>
        <dbReference type="ARBA" id="ARBA00012000"/>
    </source>
</evidence>
<evidence type="ECO:0000256" key="1">
    <source>
        <dbReference type="ARBA" id="ARBA00000086"/>
    </source>
</evidence>
<keyword evidence="5" id="KW-0227">DNA damage</keyword>
<keyword evidence="7" id="KW-0010">Activator</keyword>
<proteinExistence type="predicted"/>
<evidence type="ECO:0000313" key="12">
    <source>
        <dbReference type="Proteomes" id="UP000251800"/>
    </source>
</evidence>
<dbReference type="Gene3D" id="1.10.340.30">
    <property type="entry name" value="Hypothetical protein, domain 2"/>
    <property type="match status" value="1"/>
</dbReference>
<dbReference type="SUPFAM" id="SSF46689">
    <property type="entry name" value="Homeodomain-like"/>
    <property type="match status" value="1"/>
</dbReference>
<dbReference type="SUPFAM" id="SSF55945">
    <property type="entry name" value="TATA-box binding protein-like"/>
    <property type="match status" value="1"/>
</dbReference>
<dbReference type="GO" id="GO:0032131">
    <property type="term" value="F:alkylated DNA binding"/>
    <property type="evidence" value="ECO:0007669"/>
    <property type="project" value="TreeGrafter"/>
</dbReference>
<dbReference type="InterPro" id="IPR037046">
    <property type="entry name" value="AlkA_N_sf"/>
</dbReference>
<keyword evidence="8" id="KW-0804">Transcription</keyword>
<name>A0A383XQ57_9GAMM</name>
<dbReference type="PROSITE" id="PS01124">
    <property type="entry name" value="HTH_ARAC_FAMILY_2"/>
    <property type="match status" value="1"/>
</dbReference>
<dbReference type="SMART" id="SM00478">
    <property type="entry name" value="ENDO3c"/>
    <property type="match status" value="1"/>
</dbReference>
<keyword evidence="12" id="KW-1185">Reference proteome</keyword>
<dbReference type="InterPro" id="IPR035451">
    <property type="entry name" value="Ada-like_dom_sf"/>
</dbReference>
<dbReference type="GO" id="GO:0032993">
    <property type="term" value="C:protein-DNA complex"/>
    <property type="evidence" value="ECO:0007669"/>
    <property type="project" value="TreeGrafter"/>
</dbReference>
<dbReference type="InterPro" id="IPR009057">
    <property type="entry name" value="Homeodomain-like_sf"/>
</dbReference>
<accession>A0A383XQ57</accession>
<dbReference type="EMBL" id="QEQK01000018">
    <property type="protein sequence ID" value="PWN54761.1"/>
    <property type="molecule type" value="Genomic_DNA"/>
</dbReference>
<gene>
    <name evidence="11" type="ORF">DEH80_15570</name>
</gene>
<dbReference type="PANTHER" id="PTHR43003:SF13">
    <property type="entry name" value="DNA-3-METHYLADENINE GLYCOSYLASE 2"/>
    <property type="match status" value="1"/>
</dbReference>
<dbReference type="AlphaFoldDB" id="A0A383XQ57"/>
<dbReference type="GO" id="GO:0043916">
    <property type="term" value="F:DNA-7-methylguanine glycosylase activity"/>
    <property type="evidence" value="ECO:0007669"/>
    <property type="project" value="TreeGrafter"/>
</dbReference>
<dbReference type="RefSeq" id="WP_109721447.1">
    <property type="nucleotide sequence ID" value="NZ_QEQK01000018.1"/>
</dbReference>
<dbReference type="InterPro" id="IPR051912">
    <property type="entry name" value="Alkylbase_DNA_Glycosylase/TA"/>
</dbReference>
<comment type="cofactor">
    <cofactor evidence="2">
        <name>Zn(2+)</name>
        <dbReference type="ChEBI" id="CHEBI:29105"/>
    </cofactor>
</comment>
<dbReference type="InterPro" id="IPR003265">
    <property type="entry name" value="HhH-GPD_domain"/>
</dbReference>
<dbReference type="GO" id="GO:0006285">
    <property type="term" value="P:base-excision repair, AP site formation"/>
    <property type="evidence" value="ECO:0007669"/>
    <property type="project" value="TreeGrafter"/>
</dbReference>
<evidence type="ECO:0000256" key="2">
    <source>
        <dbReference type="ARBA" id="ARBA00001947"/>
    </source>
</evidence>
<evidence type="ECO:0000256" key="4">
    <source>
        <dbReference type="ARBA" id="ARBA00022603"/>
    </source>
</evidence>
<keyword evidence="4" id="KW-0489">Methyltransferase</keyword>
<dbReference type="GO" id="GO:0008725">
    <property type="term" value="F:DNA-3-methyladenine glycosylase activity"/>
    <property type="evidence" value="ECO:0007669"/>
    <property type="project" value="TreeGrafter"/>
</dbReference>
<dbReference type="InterPro" id="IPR023170">
    <property type="entry name" value="HhH_base_excis_C"/>
</dbReference>
<dbReference type="Pfam" id="PF12833">
    <property type="entry name" value="HTH_18"/>
    <property type="match status" value="1"/>
</dbReference>
<dbReference type="GO" id="GO:0008168">
    <property type="term" value="F:methyltransferase activity"/>
    <property type="evidence" value="ECO:0007669"/>
    <property type="project" value="UniProtKB-KW"/>
</dbReference>
<dbReference type="GO" id="GO:0003700">
    <property type="term" value="F:DNA-binding transcription factor activity"/>
    <property type="evidence" value="ECO:0007669"/>
    <property type="project" value="InterPro"/>
</dbReference>
<dbReference type="SUPFAM" id="SSF57884">
    <property type="entry name" value="Ada DNA repair protein, N-terminal domain (N-Ada 10)"/>
    <property type="match status" value="1"/>
</dbReference>
<reference evidence="11 12" key="1">
    <citation type="submission" date="2018-05" db="EMBL/GenBank/DDBJ databases">
        <title>Abyssibacter profundi OUC007T gen. nov., sp. nov, a marine bacterium isolated from seawater of the Mariana Trench.</title>
        <authorList>
            <person name="Zhou S."/>
        </authorList>
    </citation>
    <scope>NUCLEOTIDE SEQUENCE [LARGE SCALE GENOMIC DNA]</scope>
    <source>
        <strain evidence="11 12">OUC007</strain>
    </source>
</reference>
<dbReference type="GO" id="GO:0005737">
    <property type="term" value="C:cytoplasm"/>
    <property type="evidence" value="ECO:0007669"/>
    <property type="project" value="TreeGrafter"/>
</dbReference>
<dbReference type="Gene3D" id="3.40.10.10">
    <property type="entry name" value="DNA Methylphosphotriester Repair Domain"/>
    <property type="match status" value="1"/>
</dbReference>
<dbReference type="OrthoDB" id="9802228at2"/>
<dbReference type="GO" id="GO:0032259">
    <property type="term" value="P:methylation"/>
    <property type="evidence" value="ECO:0007669"/>
    <property type="project" value="UniProtKB-KW"/>
</dbReference>
<dbReference type="InterPro" id="IPR011257">
    <property type="entry name" value="DNA_glycosylase"/>
</dbReference>
<dbReference type="CDD" id="cd00056">
    <property type="entry name" value="ENDO3c"/>
    <property type="match status" value="1"/>
</dbReference>
<dbReference type="SMART" id="SM00342">
    <property type="entry name" value="HTH_ARAC"/>
    <property type="match status" value="1"/>
</dbReference>
<protein>
    <recommendedName>
        <fullName evidence="3">DNA-3-methyladenine glycosylase II</fullName>
        <ecNumber evidence="3">3.2.2.21</ecNumber>
    </recommendedName>
</protein>
<dbReference type="GO" id="GO:0043565">
    <property type="term" value="F:sequence-specific DNA binding"/>
    <property type="evidence" value="ECO:0007669"/>
    <property type="project" value="InterPro"/>
</dbReference>
<dbReference type="Pfam" id="PF02805">
    <property type="entry name" value="Ada_Zn_binding"/>
    <property type="match status" value="1"/>
</dbReference>
<dbReference type="Gene3D" id="3.30.310.20">
    <property type="entry name" value="DNA-3-methyladenine glycosylase AlkA, N-terminal domain"/>
    <property type="match status" value="1"/>
</dbReference>
<dbReference type="InterPro" id="IPR018060">
    <property type="entry name" value="HTH_AraC"/>
</dbReference>
<dbReference type="GO" id="GO:0006307">
    <property type="term" value="P:DNA alkylation repair"/>
    <property type="evidence" value="ECO:0007669"/>
    <property type="project" value="TreeGrafter"/>
</dbReference>
<evidence type="ECO:0000256" key="8">
    <source>
        <dbReference type="ARBA" id="ARBA00023163"/>
    </source>
</evidence>
<evidence type="ECO:0000256" key="9">
    <source>
        <dbReference type="ARBA" id="ARBA00023204"/>
    </source>
</evidence>
<dbReference type="Gene3D" id="1.10.1670.10">
    <property type="entry name" value="Helix-hairpin-Helix base-excision DNA repair enzymes (C-terminal)"/>
    <property type="match status" value="1"/>
</dbReference>
<dbReference type="SMART" id="SM01009">
    <property type="entry name" value="AlkA_N"/>
    <property type="match status" value="1"/>
</dbReference>
<dbReference type="Proteomes" id="UP000251800">
    <property type="component" value="Unassembled WGS sequence"/>
</dbReference>
<organism evidence="11 12">
    <name type="scientific">Abyssibacter profundi</name>
    <dbReference type="NCBI Taxonomy" id="2182787"/>
    <lineage>
        <taxon>Bacteria</taxon>
        <taxon>Pseudomonadati</taxon>
        <taxon>Pseudomonadota</taxon>
        <taxon>Gammaproteobacteria</taxon>
        <taxon>Chromatiales</taxon>
        <taxon>Oceanococcaceae</taxon>
        <taxon>Abyssibacter</taxon>
    </lineage>
</organism>
<comment type="caution">
    <text evidence="11">The sequence shown here is derived from an EMBL/GenBank/DDBJ whole genome shotgun (WGS) entry which is preliminary data.</text>
</comment>
<dbReference type="InterPro" id="IPR010316">
    <property type="entry name" value="AlkA_N"/>
</dbReference>
<keyword evidence="9" id="KW-0234">DNA repair</keyword>
<evidence type="ECO:0000256" key="5">
    <source>
        <dbReference type="ARBA" id="ARBA00022763"/>
    </source>
</evidence>
<evidence type="ECO:0000259" key="10">
    <source>
        <dbReference type="PROSITE" id="PS01124"/>
    </source>
</evidence>
<comment type="catalytic activity">
    <reaction evidence="1">
        <text>Hydrolysis of alkylated DNA, releasing 3-methyladenine, 3-methylguanine, 7-methylguanine and 7-methyladenine.</text>
        <dbReference type="EC" id="3.2.2.21"/>
    </reaction>
</comment>
<dbReference type="Gene3D" id="1.10.10.60">
    <property type="entry name" value="Homeodomain-like"/>
    <property type="match status" value="1"/>
</dbReference>
<dbReference type="GO" id="GO:0008270">
    <property type="term" value="F:zinc ion binding"/>
    <property type="evidence" value="ECO:0007669"/>
    <property type="project" value="InterPro"/>
</dbReference>
<keyword evidence="4" id="KW-0808">Transferase</keyword>
<evidence type="ECO:0000256" key="6">
    <source>
        <dbReference type="ARBA" id="ARBA00023015"/>
    </source>
</evidence>
<dbReference type="Pfam" id="PF06029">
    <property type="entry name" value="AlkA_N"/>
    <property type="match status" value="1"/>
</dbReference>
<dbReference type="SUPFAM" id="SSF48150">
    <property type="entry name" value="DNA-glycosylase"/>
    <property type="match status" value="1"/>
</dbReference>
<dbReference type="InterPro" id="IPR004026">
    <property type="entry name" value="Ada_DNA_repair_Zn-bd"/>
</dbReference>
<keyword evidence="6" id="KW-0805">Transcription regulation</keyword>
<sequence>MELHPDICYAALSARDRRFDGVFYVGVSTTGIFCRPVCTARLPRQDRCTFYSNAAAAEAAGFRPCLRCRPELAPGTARVDAVSRVARMAFDRIEAGELTDRSLSDLAADLGVSARQLRRVVEQTYGVTPVQLAQTRRLLLAKQLIADTQLSMADIAFAAGFSSVRRFNHLFRDRYGLQPSAMRRGRRQSDQQGLELRLGYRPPLDWAGLSGFLASRGAPAVEQVADGEYRRTVRLDERVGWLAARPAKGQRPELLLRVSESLVPALTPLLARARQLFDLDADPAPIDAQLRDDPLLGPCVASAPGLRIPGGLSGFEVALRAILGQQISVRAATTLYGRFAERFGTIIETPWPTLERTPPAAETVAEASLQSLIDLGLPARRAQTIQQVAQAVSQGQLRLDPSAAAQETMDALQAIPGIGPWTVQYLAMRVLGQPDAWPASDLGLMKAAGCSTPKALEQQAEVWRPWRSYAAMHLWQSLTRTP</sequence>